<keyword evidence="1" id="KW-1133">Transmembrane helix</keyword>
<evidence type="ECO:0000313" key="3">
    <source>
        <dbReference type="Proteomes" id="UP001374535"/>
    </source>
</evidence>
<reference evidence="2 3" key="1">
    <citation type="journal article" date="2023" name="Life. Sci Alliance">
        <title>Evolutionary insights into 3D genome organization and epigenetic landscape of Vigna mungo.</title>
        <authorList>
            <person name="Junaid A."/>
            <person name="Singh B."/>
            <person name="Bhatia S."/>
        </authorList>
    </citation>
    <scope>NUCLEOTIDE SEQUENCE [LARGE SCALE GENOMIC DNA]</scope>
    <source>
        <strain evidence="2">Urdbean</strain>
    </source>
</reference>
<evidence type="ECO:0000256" key="1">
    <source>
        <dbReference type="SAM" id="Phobius"/>
    </source>
</evidence>
<organism evidence="2 3">
    <name type="scientific">Vigna mungo</name>
    <name type="common">Black gram</name>
    <name type="synonym">Phaseolus mungo</name>
    <dbReference type="NCBI Taxonomy" id="3915"/>
    <lineage>
        <taxon>Eukaryota</taxon>
        <taxon>Viridiplantae</taxon>
        <taxon>Streptophyta</taxon>
        <taxon>Embryophyta</taxon>
        <taxon>Tracheophyta</taxon>
        <taxon>Spermatophyta</taxon>
        <taxon>Magnoliopsida</taxon>
        <taxon>eudicotyledons</taxon>
        <taxon>Gunneridae</taxon>
        <taxon>Pentapetalae</taxon>
        <taxon>rosids</taxon>
        <taxon>fabids</taxon>
        <taxon>Fabales</taxon>
        <taxon>Fabaceae</taxon>
        <taxon>Papilionoideae</taxon>
        <taxon>50 kb inversion clade</taxon>
        <taxon>NPAAA clade</taxon>
        <taxon>indigoferoid/millettioid clade</taxon>
        <taxon>Phaseoleae</taxon>
        <taxon>Vigna</taxon>
    </lineage>
</organism>
<feature type="transmembrane region" description="Helical" evidence="1">
    <location>
        <begin position="20"/>
        <end position="41"/>
    </location>
</feature>
<name>A0AAQ3NJT7_VIGMU</name>
<keyword evidence="3" id="KW-1185">Reference proteome</keyword>
<dbReference type="Proteomes" id="UP001374535">
    <property type="component" value="Chromosome 5"/>
</dbReference>
<keyword evidence="1" id="KW-0472">Membrane</keyword>
<sequence length="115" mass="13667">MKYRMIDCSCLEDQGTPSLLFGWHSIGSVTYLHHLIVFLNFPSQKRENIEKLEILKNCHSILNLRRIFSFFFFKKKVHGLVLTLRALELFSPRALWALLPPPHYFSLHLLNLFYF</sequence>
<dbReference type="AlphaFoldDB" id="A0AAQ3NJT7"/>
<keyword evidence="1" id="KW-0812">Transmembrane</keyword>
<evidence type="ECO:0000313" key="2">
    <source>
        <dbReference type="EMBL" id="WVZ10153.1"/>
    </source>
</evidence>
<protein>
    <submittedName>
        <fullName evidence="2">Uncharacterized protein</fullName>
    </submittedName>
</protein>
<dbReference type="EMBL" id="CP144696">
    <property type="protein sequence ID" value="WVZ10153.1"/>
    <property type="molecule type" value="Genomic_DNA"/>
</dbReference>
<gene>
    <name evidence="2" type="ORF">V8G54_014683</name>
</gene>
<accession>A0AAQ3NJT7</accession>
<proteinExistence type="predicted"/>